<dbReference type="KEGG" id="ccam:M5D45_16005"/>
<proteinExistence type="predicted"/>
<feature type="domain" description="ATPase AAA-type core" evidence="1">
    <location>
        <begin position="293"/>
        <end position="371"/>
    </location>
</feature>
<dbReference type="SUPFAM" id="SSF52540">
    <property type="entry name" value="P-loop containing nucleoside triphosphate hydrolases"/>
    <property type="match status" value="1"/>
</dbReference>
<dbReference type="PANTHER" id="PTHR43581:SF2">
    <property type="entry name" value="EXCINUCLEASE ATPASE SUBUNIT"/>
    <property type="match status" value="1"/>
</dbReference>
<dbReference type="EMBL" id="CP097330">
    <property type="protein sequence ID" value="URF03968.1"/>
    <property type="molecule type" value="Genomic_DNA"/>
</dbReference>
<dbReference type="InterPro" id="IPR051396">
    <property type="entry name" value="Bact_Antivir_Def_Nuclease"/>
</dbReference>
<name>A0AAE9I028_9BURK</name>
<keyword evidence="2" id="KW-0547">Nucleotide-binding</keyword>
<sequence>MSWDHFPRSDCAVQLIKNSIKDKMIRGYYTRGQRYEIVPPWFAAFPGANTFTVIVGKNGTGKSRLLQGVVAEILKDRVHPDLFDREERSIGFHSTRREVECDALPQKVICVSTSPFDKFPLIRRSATSPYYSYLGLRGLPSQHLSTAYISRIIGALIRSMSSSRERARSIHEVLSYLGYDGSMLCTLSVGLSTRVYNELVSSTDLAHTLQNLSPSLSFDGMNANRQLRDADPNSVREALGILQRWKASARKPRVEVLMDRRGVHCESVSVHELMMLVQTGLARLRDVALRKADEHGGVFRLTEASSGEQSVIMGLLGIASEIEDGSLICIDEPEVCLHPAWQERYVHLLLETFASRKDCQFLVATHSPQVVAELPQANCFVMDMADGQVIGTESLSHRSIDFQLANVFGAPGHNNEYLNRTALNLFSRVASNKRFQASDLHDITMLEGIHDNLRLDDPLRDLIAAISEMKETYDRRDR</sequence>
<organism evidence="2 3">
    <name type="scientific">Cupriavidus campinensis</name>
    <dbReference type="NCBI Taxonomy" id="151783"/>
    <lineage>
        <taxon>Bacteria</taxon>
        <taxon>Pseudomonadati</taxon>
        <taxon>Pseudomonadota</taxon>
        <taxon>Betaproteobacteria</taxon>
        <taxon>Burkholderiales</taxon>
        <taxon>Burkholderiaceae</taxon>
        <taxon>Cupriavidus</taxon>
    </lineage>
</organism>
<evidence type="ECO:0000313" key="3">
    <source>
        <dbReference type="Proteomes" id="UP001056132"/>
    </source>
</evidence>
<dbReference type="PANTHER" id="PTHR43581">
    <property type="entry name" value="ATP/GTP PHOSPHATASE"/>
    <property type="match status" value="1"/>
</dbReference>
<evidence type="ECO:0000313" key="2">
    <source>
        <dbReference type="EMBL" id="URF03968.1"/>
    </source>
</evidence>
<dbReference type="Proteomes" id="UP001056132">
    <property type="component" value="Chromosome 1"/>
</dbReference>
<dbReference type="InterPro" id="IPR027417">
    <property type="entry name" value="P-loop_NTPase"/>
</dbReference>
<dbReference type="RefSeq" id="WP_211943718.1">
    <property type="nucleotide sequence ID" value="NZ_CAJPVH010000039.1"/>
</dbReference>
<dbReference type="GO" id="GO:0016887">
    <property type="term" value="F:ATP hydrolysis activity"/>
    <property type="evidence" value="ECO:0007669"/>
    <property type="project" value="InterPro"/>
</dbReference>
<dbReference type="AlphaFoldDB" id="A0AAE9I028"/>
<dbReference type="GO" id="GO:0005524">
    <property type="term" value="F:ATP binding"/>
    <property type="evidence" value="ECO:0007669"/>
    <property type="project" value="UniProtKB-KW"/>
</dbReference>
<accession>A0AAE9I028</accession>
<protein>
    <submittedName>
        <fullName evidence="2">ATP-binding protein</fullName>
    </submittedName>
</protein>
<reference evidence="2" key="1">
    <citation type="journal article" date="2022" name="Microbiol. Resour. Announc.">
        <title>Genome Sequence of Cupriavidus campinensis Strain G5, a Member of a Bacterial Consortium Capable of Polyethylene Degradation.</title>
        <authorList>
            <person name="Schneider B."/>
            <person name="Pfeiffer F."/>
            <person name="Dyall-Smith M."/>
            <person name="Kunte H.J."/>
        </authorList>
    </citation>
    <scope>NUCLEOTIDE SEQUENCE</scope>
    <source>
        <strain evidence="2">G5</strain>
    </source>
</reference>
<evidence type="ECO:0000259" key="1">
    <source>
        <dbReference type="Pfam" id="PF13304"/>
    </source>
</evidence>
<dbReference type="Pfam" id="PF13304">
    <property type="entry name" value="AAA_21"/>
    <property type="match status" value="1"/>
</dbReference>
<gene>
    <name evidence="2" type="ORF">M5D45_16005</name>
</gene>
<keyword evidence="2" id="KW-0067">ATP-binding</keyword>
<dbReference type="Gene3D" id="3.40.50.300">
    <property type="entry name" value="P-loop containing nucleotide triphosphate hydrolases"/>
    <property type="match status" value="1"/>
</dbReference>
<reference evidence="2" key="2">
    <citation type="submission" date="2022-05" db="EMBL/GenBank/DDBJ databases">
        <authorList>
            <person name="Kunte H.-J."/>
        </authorList>
    </citation>
    <scope>NUCLEOTIDE SEQUENCE</scope>
    <source>
        <strain evidence="2">G5</strain>
    </source>
</reference>
<dbReference type="InterPro" id="IPR003959">
    <property type="entry name" value="ATPase_AAA_core"/>
</dbReference>